<dbReference type="PANTHER" id="PTHR10102">
    <property type="entry name" value="DNA-DIRECTED RNA POLYMERASE, MITOCHONDRIAL"/>
    <property type="match status" value="1"/>
</dbReference>
<comment type="catalytic activity">
    <reaction evidence="8 9">
        <text>RNA(n) + a ribonucleoside 5'-triphosphate = RNA(n+1) + diphosphate</text>
        <dbReference type="Rhea" id="RHEA:21248"/>
        <dbReference type="Rhea" id="RHEA-COMP:14527"/>
        <dbReference type="Rhea" id="RHEA-COMP:17342"/>
        <dbReference type="ChEBI" id="CHEBI:33019"/>
        <dbReference type="ChEBI" id="CHEBI:61557"/>
        <dbReference type="ChEBI" id="CHEBI:140395"/>
        <dbReference type="EC" id="2.7.7.6"/>
    </reaction>
</comment>
<evidence type="ECO:0000313" key="11">
    <source>
        <dbReference type="EMBL" id="QGH73773.1"/>
    </source>
</evidence>
<dbReference type="Pfam" id="PF00940">
    <property type="entry name" value="RNA_pol"/>
    <property type="match status" value="1"/>
</dbReference>
<keyword evidence="12" id="KW-1185">Reference proteome</keyword>
<evidence type="ECO:0000259" key="10">
    <source>
        <dbReference type="SMART" id="SM01311"/>
    </source>
</evidence>
<dbReference type="GO" id="GO:0019083">
    <property type="term" value="P:viral transcription"/>
    <property type="evidence" value="ECO:0007669"/>
    <property type="project" value="UniProtKB-KW"/>
</dbReference>
<dbReference type="PROSITE" id="PS00900">
    <property type="entry name" value="RNA_POL_PHAGE_1"/>
    <property type="match status" value="1"/>
</dbReference>
<keyword evidence="4 9" id="KW-0808">Transferase</keyword>
<dbReference type="InterPro" id="IPR029262">
    <property type="entry name" value="RPOL_N"/>
</dbReference>
<name>A0A5Q2W937_9CAUD</name>
<dbReference type="PANTHER" id="PTHR10102:SF0">
    <property type="entry name" value="DNA-DIRECTED RNA POLYMERASE, MITOCHONDRIAL"/>
    <property type="match status" value="1"/>
</dbReference>
<dbReference type="GO" id="GO:0006351">
    <property type="term" value="P:DNA-templated transcription"/>
    <property type="evidence" value="ECO:0007669"/>
    <property type="project" value="InterPro"/>
</dbReference>
<dbReference type="Proteomes" id="UP000396795">
    <property type="component" value="Segment"/>
</dbReference>
<keyword evidence="6 9" id="KW-0804">Transcription</keyword>
<feature type="domain" description="DNA-directed RNA polymerase N-terminal" evidence="10">
    <location>
        <begin position="5"/>
        <end position="289"/>
    </location>
</feature>
<sequence>MSVLERQLALEEEYTTASLVAGQEQVLDAFRQGRATDVGSGRILLAKSYELGLQEFQKLLAKPSRGLNGKYRTLLQIAEPEVLVMATLRELLNRCAHPEPQPMQTVLRKVGQVVESESMLACMSKVSSVYTDRTVEYLDTAGTRSVSHRYRTFLAGATNLGMQWEQWSYAERTGVARLILTCLYDATGLFKWVQPTKSMYYIQPSDDLAKHFSDVQSAAKALVKYPPMLLPPRKWKGQYEGGYLTEWFQHHSPMCGVRYIKREQKAWVLEHLNSPQSAPVRSAMDKAQEVPYRVNKATLSILRAATATRRGILGLPSFVPAKEPVFPLGANWQKDEATDLELERFQFWKTQMAAWYTSEAKRKGRHVGILGKIRELVKYQDEEALYFPTFIDWRGRLYFRSSLHPQTSDAIKGCLEFAEGKRLGVDGLFWLKVHVANCCGYDKHDPTIKAQYVDDNWLIIQDFINNPLEVDAPDPDTAFTLLQAGLALQEALDLPDPTEYTCHVPVAMDASCSGLQHLSALTRDTTGAFYTNLVDNGSDQKSDIYVRVAEVADELKSSLCTRKLKTEEGTKTIHDSVLEHYWKDKPISRKLAKSPVMTFVYGSTLITTIEGIALEMESAGMPDILDEEGKLLYSRNALATPVGKALREGVVSTVPEAAKMMKYLQNIVRKHPEKCLRWLTPLGVPVVNWAEGSVSKRIIIRSMGVSAITFSTDTGEYNTRIAANGIVPNFVHSMDGTHLCMTLLGFNGNILPIHDSLATHPSDVSTMHEVLRETFVELYSNLTIEKFLEDNGINIEDYTPPEQGTLTLEDVLESRFMFG</sequence>
<evidence type="ECO:0000256" key="7">
    <source>
        <dbReference type="ARBA" id="ARBA00023314"/>
    </source>
</evidence>
<accession>A0A5Q2W937</accession>
<protein>
    <recommendedName>
        <fullName evidence="2 9">DNA-directed RNA polymerase</fullName>
        <ecNumber evidence="2 9">2.7.7.6</ecNumber>
    </recommendedName>
</protein>
<dbReference type="Gene3D" id="1.10.1320.10">
    <property type="entry name" value="DNA-directed RNA polymerase, N-terminal domain"/>
    <property type="match status" value="1"/>
</dbReference>
<dbReference type="SMART" id="SM01311">
    <property type="entry name" value="RPOL_N"/>
    <property type="match status" value="1"/>
</dbReference>
<evidence type="ECO:0000256" key="5">
    <source>
        <dbReference type="ARBA" id="ARBA00022695"/>
    </source>
</evidence>
<proteinExistence type="inferred from homology"/>
<dbReference type="EMBL" id="MN497414">
    <property type="protein sequence ID" value="QGH73773.1"/>
    <property type="molecule type" value="Genomic_DNA"/>
</dbReference>
<dbReference type="GO" id="GO:0000428">
    <property type="term" value="C:DNA-directed RNA polymerase complex"/>
    <property type="evidence" value="ECO:0007669"/>
    <property type="project" value="UniProtKB-KW"/>
</dbReference>
<dbReference type="EC" id="2.7.7.6" evidence="2 9"/>
<dbReference type="Gene3D" id="1.10.150.20">
    <property type="entry name" value="5' to 3' exonuclease, C-terminal subdomain"/>
    <property type="match status" value="1"/>
</dbReference>
<keyword evidence="7" id="KW-1195">Viral transcription</keyword>
<organism evidence="11 12">
    <name type="scientific">Vibrio phage vB_VhaP_VH-5</name>
    <dbReference type="NCBI Taxonomy" id="2660694"/>
    <lineage>
        <taxon>Viruses</taxon>
        <taxon>Duplodnaviria</taxon>
        <taxon>Heunggongvirae</taxon>
        <taxon>Uroviricota</taxon>
        <taxon>Caudoviricetes</taxon>
        <taxon>Autographivirales</taxon>
        <taxon>Autoscriptoviridae</taxon>
        <taxon>Linggongvirus</taxon>
        <taxon>Linggongvirus VH5</taxon>
    </lineage>
</organism>
<comment type="similarity">
    <text evidence="1 9">Belongs to the phage and mitochondrial RNA polymerase family.</text>
</comment>
<evidence type="ECO:0000256" key="1">
    <source>
        <dbReference type="ARBA" id="ARBA00009493"/>
    </source>
</evidence>
<comment type="function">
    <text evidence="9">DNA-dependent RNA polymerase catalyzes the transcription of DNA into RNA using the four ribonucleoside triphosphates as substrates.</text>
</comment>
<evidence type="ECO:0000256" key="8">
    <source>
        <dbReference type="ARBA" id="ARBA00048552"/>
    </source>
</evidence>
<evidence type="ECO:0000256" key="9">
    <source>
        <dbReference type="RuleBase" id="RU003805"/>
    </source>
</evidence>
<dbReference type="SUPFAM" id="SSF56672">
    <property type="entry name" value="DNA/RNA polymerases"/>
    <property type="match status" value="1"/>
</dbReference>
<dbReference type="Pfam" id="PF14700">
    <property type="entry name" value="RPOL_N"/>
    <property type="match status" value="1"/>
</dbReference>
<dbReference type="InterPro" id="IPR046950">
    <property type="entry name" value="DNA-dir_Rpol_C_phage-type"/>
</dbReference>
<evidence type="ECO:0000313" key="12">
    <source>
        <dbReference type="Proteomes" id="UP000396795"/>
    </source>
</evidence>
<dbReference type="PROSITE" id="PS00489">
    <property type="entry name" value="RNA_POL_PHAGE_2"/>
    <property type="match status" value="1"/>
</dbReference>
<evidence type="ECO:0000256" key="3">
    <source>
        <dbReference type="ARBA" id="ARBA00022478"/>
    </source>
</evidence>
<evidence type="ECO:0000256" key="4">
    <source>
        <dbReference type="ARBA" id="ARBA00022679"/>
    </source>
</evidence>
<evidence type="ECO:0000256" key="6">
    <source>
        <dbReference type="ARBA" id="ARBA00023163"/>
    </source>
</evidence>
<dbReference type="GO" id="GO:0003899">
    <property type="term" value="F:DNA-directed RNA polymerase activity"/>
    <property type="evidence" value="ECO:0007669"/>
    <property type="project" value="UniProtKB-EC"/>
</dbReference>
<dbReference type="InterPro" id="IPR002092">
    <property type="entry name" value="DNA-dir_Rpol_phage-type"/>
</dbReference>
<dbReference type="InterPro" id="IPR037159">
    <property type="entry name" value="RNA_POL_N_sf"/>
</dbReference>
<dbReference type="Gene3D" id="1.10.287.280">
    <property type="match status" value="1"/>
</dbReference>
<reference evidence="11 12" key="1">
    <citation type="submission" date="2019-09" db="EMBL/GenBank/DDBJ databases">
        <authorList>
            <person name="Cui H."/>
            <person name="Cong C."/>
            <person name="Xu Y."/>
            <person name="Wang L."/>
            <person name="Li X."/>
            <person name="Zhang J."/>
        </authorList>
    </citation>
    <scope>NUCLEOTIDE SEQUENCE [LARGE SCALE GENOMIC DNA]</scope>
</reference>
<dbReference type="GO" id="GO:0003677">
    <property type="term" value="F:DNA binding"/>
    <property type="evidence" value="ECO:0007669"/>
    <property type="project" value="InterPro"/>
</dbReference>
<dbReference type="InterPro" id="IPR043502">
    <property type="entry name" value="DNA/RNA_pol_sf"/>
</dbReference>
<keyword evidence="3 9" id="KW-0240">DNA-directed RNA polymerase</keyword>
<keyword evidence="5 9" id="KW-0548">Nucleotidyltransferase</keyword>
<evidence type="ECO:0000256" key="2">
    <source>
        <dbReference type="ARBA" id="ARBA00012418"/>
    </source>
</evidence>